<dbReference type="GO" id="GO:0003964">
    <property type="term" value="F:RNA-directed DNA polymerase activity"/>
    <property type="evidence" value="ECO:0007669"/>
    <property type="project" value="UniProtKB-KW"/>
</dbReference>
<sequence>MVISKGCNASFVTIILKLAERVKKVVGMVVGEEQNAFIKGRYIFDGVLIANETMEFLKKKKEKGIIFKGKRGGSEGDGGMDGLWRWEFPFTYLGLPIGENIRRVNTWNPVVEKFKKRLADWRAKNMSFGGHLTLVKSFLGRQSLGWGGFRVLFGFYVGDGRDVRFWVDRWVDDRRLCDRFLRLFHLDRKKEGSVMDKGLWVNDGWHWEYNWVRDIRSRVCKEFDDLLGVWQDFVVSNNCRDKWIWAISKDNEFKVKDLTRLVKEKIEVENGYQETI</sequence>
<comment type="caution">
    <text evidence="1">The sequence shown here is derived from an EMBL/GenBank/DDBJ whole genome shotgun (WGS) entry which is preliminary data.</text>
</comment>
<dbReference type="AlphaFoldDB" id="A0A6L2M3K0"/>
<dbReference type="EMBL" id="BKCJ010005623">
    <property type="protein sequence ID" value="GEU67757.1"/>
    <property type="molecule type" value="Genomic_DNA"/>
</dbReference>
<proteinExistence type="predicted"/>
<reference evidence="1" key="1">
    <citation type="journal article" date="2019" name="Sci. Rep.">
        <title>Draft genome of Tanacetum cinerariifolium, the natural source of mosquito coil.</title>
        <authorList>
            <person name="Yamashiro T."/>
            <person name="Shiraishi A."/>
            <person name="Satake H."/>
            <person name="Nakayama K."/>
        </authorList>
    </citation>
    <scope>NUCLEOTIDE SEQUENCE</scope>
</reference>
<dbReference type="PANTHER" id="PTHR33116">
    <property type="entry name" value="REVERSE TRANSCRIPTASE ZINC-BINDING DOMAIN-CONTAINING PROTEIN-RELATED-RELATED"/>
    <property type="match status" value="1"/>
</dbReference>
<name>A0A6L2M3K0_TANCI</name>
<evidence type="ECO:0000313" key="1">
    <source>
        <dbReference type="EMBL" id="GEU67757.1"/>
    </source>
</evidence>
<dbReference type="PANTHER" id="PTHR33116:SF78">
    <property type="entry name" value="OS12G0587133 PROTEIN"/>
    <property type="match status" value="1"/>
</dbReference>
<keyword evidence="1" id="KW-0548">Nucleotidyltransferase</keyword>
<organism evidence="1">
    <name type="scientific">Tanacetum cinerariifolium</name>
    <name type="common">Dalmatian daisy</name>
    <name type="synonym">Chrysanthemum cinerariifolium</name>
    <dbReference type="NCBI Taxonomy" id="118510"/>
    <lineage>
        <taxon>Eukaryota</taxon>
        <taxon>Viridiplantae</taxon>
        <taxon>Streptophyta</taxon>
        <taxon>Embryophyta</taxon>
        <taxon>Tracheophyta</taxon>
        <taxon>Spermatophyta</taxon>
        <taxon>Magnoliopsida</taxon>
        <taxon>eudicotyledons</taxon>
        <taxon>Gunneridae</taxon>
        <taxon>Pentapetalae</taxon>
        <taxon>asterids</taxon>
        <taxon>campanulids</taxon>
        <taxon>Asterales</taxon>
        <taxon>Asteraceae</taxon>
        <taxon>Asteroideae</taxon>
        <taxon>Anthemideae</taxon>
        <taxon>Anthemidinae</taxon>
        <taxon>Tanacetum</taxon>
    </lineage>
</organism>
<keyword evidence="1" id="KW-0695">RNA-directed DNA polymerase</keyword>
<accession>A0A6L2M3K0</accession>
<gene>
    <name evidence="1" type="ORF">Tci_039735</name>
</gene>
<protein>
    <submittedName>
        <fullName evidence="1">Reverse transcriptase domain, reverse transcriptase zinc-binding domain protein</fullName>
    </submittedName>
</protein>
<keyword evidence="1" id="KW-0808">Transferase</keyword>